<comment type="caution">
    <text evidence="2">The sequence shown here is derived from an EMBL/GenBank/DDBJ whole genome shotgun (WGS) entry which is preliminary data.</text>
</comment>
<name>A0A8S1SZ52_PAROT</name>
<dbReference type="AlphaFoldDB" id="A0A8S1SZ52"/>
<proteinExistence type="predicted"/>
<gene>
    <name evidence="2" type="ORF">POCTA_138.1.T0190138</name>
</gene>
<keyword evidence="1" id="KW-0472">Membrane</keyword>
<keyword evidence="1" id="KW-1133">Transmembrane helix</keyword>
<organism evidence="2 3">
    <name type="scientific">Paramecium octaurelia</name>
    <dbReference type="NCBI Taxonomy" id="43137"/>
    <lineage>
        <taxon>Eukaryota</taxon>
        <taxon>Sar</taxon>
        <taxon>Alveolata</taxon>
        <taxon>Ciliophora</taxon>
        <taxon>Intramacronucleata</taxon>
        <taxon>Oligohymenophorea</taxon>
        <taxon>Peniculida</taxon>
        <taxon>Parameciidae</taxon>
        <taxon>Paramecium</taxon>
    </lineage>
</organism>
<sequence length="201" mass="24425">MRNRNSYQDQQKQYFSRSTINQLKPQIDQIFDINLREPPILKKQSKIQTKIFKMTDQDKKKIDYLISLGQQDNIYEIKNPLYNFIYNVKFPDYLIRKWSIRRISFNKDKLIVDVFQGQYMQNHKDINTKYEQFLYPAIIGTQKLEQDQLHLNSIINGFMVEGKAQKQLNYPLRDKHADLYLWSGLLFLLKFMYRFYQLESK</sequence>
<keyword evidence="1" id="KW-0812">Transmembrane</keyword>
<keyword evidence="3" id="KW-1185">Reference proteome</keyword>
<dbReference type="OMA" id="YPLRDKH"/>
<evidence type="ECO:0000313" key="2">
    <source>
        <dbReference type="EMBL" id="CAD8146851.1"/>
    </source>
</evidence>
<dbReference type="OrthoDB" id="10392836at2759"/>
<evidence type="ECO:0000256" key="1">
    <source>
        <dbReference type="SAM" id="Phobius"/>
    </source>
</evidence>
<dbReference type="Proteomes" id="UP000683925">
    <property type="component" value="Unassembled WGS sequence"/>
</dbReference>
<accession>A0A8S1SZ52</accession>
<reference evidence="2" key="1">
    <citation type="submission" date="2021-01" db="EMBL/GenBank/DDBJ databases">
        <authorList>
            <consortium name="Genoscope - CEA"/>
            <person name="William W."/>
        </authorList>
    </citation>
    <scope>NUCLEOTIDE SEQUENCE</scope>
</reference>
<protein>
    <submittedName>
        <fullName evidence="2">Uncharacterized protein</fullName>
    </submittedName>
</protein>
<feature type="transmembrane region" description="Helical" evidence="1">
    <location>
        <begin position="179"/>
        <end position="196"/>
    </location>
</feature>
<dbReference type="EMBL" id="CAJJDP010000019">
    <property type="protein sequence ID" value="CAD8146851.1"/>
    <property type="molecule type" value="Genomic_DNA"/>
</dbReference>
<evidence type="ECO:0000313" key="3">
    <source>
        <dbReference type="Proteomes" id="UP000683925"/>
    </source>
</evidence>